<dbReference type="InterPro" id="IPR053905">
    <property type="entry name" value="EF-G-like_DII"/>
</dbReference>
<dbReference type="SUPFAM" id="SSF54980">
    <property type="entry name" value="EF-G C-terminal domain-like"/>
    <property type="match status" value="2"/>
</dbReference>
<dbReference type="InterPro" id="IPR009000">
    <property type="entry name" value="Transl_B-barrel_sf"/>
</dbReference>
<dbReference type="Pfam" id="PF00679">
    <property type="entry name" value="EFG_C"/>
    <property type="match status" value="1"/>
</dbReference>
<dbReference type="SMART" id="SM00838">
    <property type="entry name" value="EFG_C"/>
    <property type="match status" value="1"/>
</dbReference>
<dbReference type="PROSITE" id="PS51722">
    <property type="entry name" value="G_TR_2"/>
    <property type="match status" value="1"/>
</dbReference>
<organism evidence="4">
    <name type="scientific">marine metagenome</name>
    <dbReference type="NCBI Taxonomy" id="408172"/>
    <lineage>
        <taxon>unclassified sequences</taxon>
        <taxon>metagenomes</taxon>
        <taxon>ecological metagenomes</taxon>
    </lineage>
</organism>
<dbReference type="Gene3D" id="3.30.70.240">
    <property type="match status" value="1"/>
</dbReference>
<dbReference type="CDD" id="cd04170">
    <property type="entry name" value="EF-G_bact"/>
    <property type="match status" value="1"/>
</dbReference>
<dbReference type="SMART" id="SM00889">
    <property type="entry name" value="EFG_IV"/>
    <property type="match status" value="1"/>
</dbReference>
<dbReference type="InterPro" id="IPR014721">
    <property type="entry name" value="Ribsml_uS5_D2-typ_fold_subgr"/>
</dbReference>
<dbReference type="NCBIfam" id="TIGR00231">
    <property type="entry name" value="small_GTP"/>
    <property type="match status" value="1"/>
</dbReference>
<name>A0A381YV74_9ZZZZ</name>
<keyword evidence="2" id="KW-0342">GTP-binding</keyword>
<dbReference type="EMBL" id="UINC01019129">
    <property type="protein sequence ID" value="SVA80850.1"/>
    <property type="molecule type" value="Genomic_DNA"/>
</dbReference>
<proteinExistence type="predicted"/>
<dbReference type="FunFam" id="3.30.70.240:FF:000001">
    <property type="entry name" value="Elongation factor G"/>
    <property type="match status" value="1"/>
</dbReference>
<evidence type="ECO:0000256" key="2">
    <source>
        <dbReference type="ARBA" id="ARBA00023134"/>
    </source>
</evidence>
<dbReference type="GO" id="GO:0032790">
    <property type="term" value="P:ribosome disassembly"/>
    <property type="evidence" value="ECO:0007669"/>
    <property type="project" value="TreeGrafter"/>
</dbReference>
<dbReference type="GO" id="GO:0005525">
    <property type="term" value="F:GTP binding"/>
    <property type="evidence" value="ECO:0007669"/>
    <property type="project" value="UniProtKB-KW"/>
</dbReference>
<dbReference type="Gene3D" id="3.30.70.870">
    <property type="entry name" value="Elongation Factor G (Translational Gtpase), domain 3"/>
    <property type="match status" value="1"/>
</dbReference>
<dbReference type="PANTHER" id="PTHR43261">
    <property type="entry name" value="TRANSLATION ELONGATION FACTOR G-RELATED"/>
    <property type="match status" value="1"/>
</dbReference>
<dbReference type="InterPro" id="IPR035649">
    <property type="entry name" value="EFG_V"/>
</dbReference>
<feature type="domain" description="Tr-type G" evidence="3">
    <location>
        <begin position="7"/>
        <end position="276"/>
    </location>
</feature>
<dbReference type="InterPro" id="IPR000640">
    <property type="entry name" value="EFG_V-like"/>
</dbReference>
<dbReference type="InterPro" id="IPR009022">
    <property type="entry name" value="EFG_III"/>
</dbReference>
<dbReference type="InterPro" id="IPR041095">
    <property type="entry name" value="EFG_II"/>
</dbReference>
<keyword evidence="1" id="KW-0547">Nucleotide-binding</keyword>
<protein>
    <recommendedName>
        <fullName evidence="3">Tr-type G domain-containing protein</fullName>
    </recommendedName>
</protein>
<dbReference type="SUPFAM" id="SSF52540">
    <property type="entry name" value="P-loop containing nucleoside triphosphate hydrolases"/>
    <property type="match status" value="1"/>
</dbReference>
<dbReference type="Gene3D" id="2.40.30.10">
    <property type="entry name" value="Translation factors"/>
    <property type="match status" value="1"/>
</dbReference>
<dbReference type="Pfam" id="PF22042">
    <property type="entry name" value="EF-G_D2"/>
    <property type="match status" value="1"/>
</dbReference>
<accession>A0A381YV74</accession>
<dbReference type="Gene3D" id="3.30.230.10">
    <property type="match status" value="1"/>
</dbReference>
<dbReference type="InterPro" id="IPR005225">
    <property type="entry name" value="Small_GTP-bd"/>
</dbReference>
<sequence>MKTYPSEDIRNFAIVGHASSGKTMLAECMEAATGAINRLGSIEAGSTMSDYHDAEKERQISINATPLCVEHADKKLNFIDTPGYLDFLSEALGALRVCDAALVTVNAANGVEVGTTKVWEWSRELGVPHLVAVNCLDKEHVSFDTALASLRENFGNKVMPLTVPVNVGPGFNQVIDVLNKKLITFETDGSGKSTEAASEDAEDLHTQLIEMIAESDDALLEKFFEEGSLSEEELRSGLHKALQSEGLIPVFATSATTNVGVTCLMDFIARYGSSPADHPTTKALLPDESETEINLSDPNPVLFIYKTMNEGHVGSQSFFKLHSGALKTGADLRNTTHKSTERINQIHVLNGKDRTSVDSLAAGDLGTLVKLKHAHTSDTLAGGKVETMLPPINFPAPNIHAALRSKGKGDEDKIATGLSSLHEEDPTFIYKVDGELHQTVMSGQGELHLRVICDRLKDRFHVEIELYEPRVPFREAIQSSAESKYRHKKQSGGAGQFAEVWMRVGPRERDSGVEFIDSLVGQNVSRSFVPSVKKGVDQACEEGVLAGCRVVDVQVDFYDGKEHPVDSKDVAFQIAGKQAFRQAFQAAKPCLLEPIMHVEVKVPEEFMGAVMGDLNGRRGKIQGMDADGAFQVVKVHVPQMELYKYSTHLRSLTEGRGLHTEALDHYENMPRDIEQKVIADCQRNGDED</sequence>
<gene>
    <name evidence="4" type="ORF">METZ01_LOCUS133704</name>
</gene>
<dbReference type="Pfam" id="PF00009">
    <property type="entry name" value="GTP_EFTU"/>
    <property type="match status" value="1"/>
</dbReference>
<dbReference type="InterPro" id="IPR047872">
    <property type="entry name" value="EFG_IV"/>
</dbReference>
<dbReference type="InterPro" id="IPR000795">
    <property type="entry name" value="T_Tr_GTP-bd_dom"/>
</dbReference>
<evidence type="ECO:0000313" key="4">
    <source>
        <dbReference type="EMBL" id="SVA80850.1"/>
    </source>
</evidence>
<dbReference type="GO" id="GO:0003746">
    <property type="term" value="F:translation elongation factor activity"/>
    <property type="evidence" value="ECO:0007669"/>
    <property type="project" value="InterPro"/>
</dbReference>
<dbReference type="SUPFAM" id="SSF50447">
    <property type="entry name" value="Translation proteins"/>
    <property type="match status" value="1"/>
</dbReference>
<dbReference type="PANTHER" id="PTHR43261:SF6">
    <property type="entry name" value="ELONGATION FACTOR G-LIKE PROTEIN"/>
    <property type="match status" value="1"/>
</dbReference>
<dbReference type="GO" id="GO:0003924">
    <property type="term" value="F:GTPase activity"/>
    <property type="evidence" value="ECO:0007669"/>
    <property type="project" value="InterPro"/>
</dbReference>
<dbReference type="SUPFAM" id="SSF54211">
    <property type="entry name" value="Ribosomal protein S5 domain 2-like"/>
    <property type="match status" value="1"/>
</dbReference>
<dbReference type="NCBIfam" id="NF009381">
    <property type="entry name" value="PRK12740.1-5"/>
    <property type="match status" value="1"/>
</dbReference>
<dbReference type="Pfam" id="PF03764">
    <property type="entry name" value="EFG_IV"/>
    <property type="match status" value="1"/>
</dbReference>
<dbReference type="CDD" id="cd16262">
    <property type="entry name" value="EFG_III"/>
    <property type="match status" value="1"/>
</dbReference>
<dbReference type="FunFam" id="3.30.230.10:FF:000003">
    <property type="entry name" value="Elongation factor G"/>
    <property type="match status" value="1"/>
</dbReference>
<evidence type="ECO:0000256" key="1">
    <source>
        <dbReference type="ARBA" id="ARBA00022741"/>
    </source>
</evidence>
<dbReference type="Pfam" id="PF14492">
    <property type="entry name" value="EFG_III"/>
    <property type="match status" value="1"/>
</dbReference>
<dbReference type="InterPro" id="IPR005517">
    <property type="entry name" value="Transl_elong_EFG/EF2_IV"/>
</dbReference>
<dbReference type="InterPro" id="IPR020568">
    <property type="entry name" value="Ribosomal_Su5_D2-typ_SF"/>
</dbReference>
<dbReference type="CDD" id="cd01434">
    <property type="entry name" value="EFG_mtEFG1_IV"/>
    <property type="match status" value="1"/>
</dbReference>
<dbReference type="AlphaFoldDB" id="A0A381YV74"/>
<dbReference type="InterPro" id="IPR027417">
    <property type="entry name" value="P-loop_NTPase"/>
</dbReference>
<dbReference type="Gene3D" id="3.40.50.300">
    <property type="entry name" value="P-loop containing nucleotide triphosphate hydrolases"/>
    <property type="match status" value="1"/>
</dbReference>
<dbReference type="InterPro" id="IPR035647">
    <property type="entry name" value="EFG_III/V"/>
</dbReference>
<reference evidence="4" key="1">
    <citation type="submission" date="2018-05" db="EMBL/GenBank/DDBJ databases">
        <authorList>
            <person name="Lanie J.A."/>
            <person name="Ng W.-L."/>
            <person name="Kazmierczak K.M."/>
            <person name="Andrzejewski T.M."/>
            <person name="Davidsen T.M."/>
            <person name="Wayne K.J."/>
            <person name="Tettelin H."/>
            <person name="Glass J.I."/>
            <person name="Rusch D."/>
            <person name="Podicherti R."/>
            <person name="Tsui H.-C.T."/>
            <person name="Winkler M.E."/>
        </authorList>
    </citation>
    <scope>NUCLEOTIDE SEQUENCE</scope>
</reference>
<dbReference type="CDD" id="cd03713">
    <property type="entry name" value="EFG_mtEFG_C"/>
    <property type="match status" value="1"/>
</dbReference>
<evidence type="ECO:0000259" key="3">
    <source>
        <dbReference type="PROSITE" id="PS51722"/>
    </source>
</evidence>